<protein>
    <submittedName>
        <fullName evidence="2">EF-hand calcium-binding domain-containing protein 11-like isoform X2</fullName>
    </submittedName>
</protein>
<sequence length="87" mass="9933">MVFQHCDEDKKGYLSREDVKVAVVMLFGYKPSKTETDVMMASIMQANVPGMPLDHFVSLMGRKLAAQDNYEKTRQIFTGFDIHCHGF</sequence>
<dbReference type="SUPFAM" id="SSF47473">
    <property type="entry name" value="EF-hand"/>
    <property type="match status" value="1"/>
</dbReference>
<evidence type="ECO:0000313" key="3">
    <source>
        <dbReference type="Proteomes" id="UP001230051"/>
    </source>
</evidence>
<dbReference type="EMBL" id="JAGXEW010000193">
    <property type="protein sequence ID" value="KAK1144308.1"/>
    <property type="molecule type" value="Genomic_DNA"/>
</dbReference>
<proteinExistence type="predicted"/>
<dbReference type="PROSITE" id="PS50222">
    <property type="entry name" value="EF_HAND_2"/>
    <property type="match status" value="1"/>
</dbReference>
<dbReference type="InterPro" id="IPR002048">
    <property type="entry name" value="EF_hand_dom"/>
</dbReference>
<evidence type="ECO:0000313" key="2">
    <source>
        <dbReference type="EMBL" id="KAK1144308.1"/>
    </source>
</evidence>
<evidence type="ECO:0000259" key="1">
    <source>
        <dbReference type="PROSITE" id="PS50222"/>
    </source>
</evidence>
<accession>A0AAD8CGN6</accession>
<keyword evidence="3" id="KW-1185">Reference proteome</keyword>
<organism evidence="2 3">
    <name type="scientific">Acipenser oxyrinchus oxyrinchus</name>
    <dbReference type="NCBI Taxonomy" id="40147"/>
    <lineage>
        <taxon>Eukaryota</taxon>
        <taxon>Metazoa</taxon>
        <taxon>Chordata</taxon>
        <taxon>Craniata</taxon>
        <taxon>Vertebrata</taxon>
        <taxon>Euteleostomi</taxon>
        <taxon>Actinopterygii</taxon>
        <taxon>Chondrostei</taxon>
        <taxon>Acipenseriformes</taxon>
        <taxon>Acipenseridae</taxon>
        <taxon>Acipenser</taxon>
    </lineage>
</organism>
<reference evidence="2" key="1">
    <citation type="submission" date="2022-02" db="EMBL/GenBank/DDBJ databases">
        <title>Atlantic sturgeon de novo genome assembly.</title>
        <authorList>
            <person name="Stock M."/>
            <person name="Klopp C."/>
            <person name="Guiguen Y."/>
            <person name="Cabau C."/>
            <person name="Parinello H."/>
            <person name="Santidrian Yebra-Pimentel E."/>
            <person name="Kuhl H."/>
            <person name="Dirks R.P."/>
            <person name="Guessner J."/>
            <person name="Wuertz S."/>
            <person name="Du K."/>
            <person name="Schartl M."/>
        </authorList>
    </citation>
    <scope>NUCLEOTIDE SEQUENCE</scope>
    <source>
        <strain evidence="2">STURGEONOMICS-FGT-2020</strain>
        <tissue evidence="2">Whole blood</tissue>
    </source>
</reference>
<comment type="caution">
    <text evidence="2">The sequence shown here is derived from an EMBL/GenBank/DDBJ whole genome shotgun (WGS) entry which is preliminary data.</text>
</comment>
<gene>
    <name evidence="2" type="primary">efcab11</name>
    <name evidence="2" type="ORF">AOXY_G36503</name>
</gene>
<dbReference type="InterPro" id="IPR011992">
    <property type="entry name" value="EF-hand-dom_pair"/>
</dbReference>
<dbReference type="GO" id="GO:0005509">
    <property type="term" value="F:calcium ion binding"/>
    <property type="evidence" value="ECO:0007669"/>
    <property type="project" value="InterPro"/>
</dbReference>
<dbReference type="AlphaFoldDB" id="A0AAD8CGN6"/>
<dbReference type="Gene3D" id="1.10.238.10">
    <property type="entry name" value="EF-hand"/>
    <property type="match status" value="1"/>
</dbReference>
<dbReference type="Proteomes" id="UP001230051">
    <property type="component" value="Unassembled WGS sequence"/>
</dbReference>
<name>A0AAD8CGN6_ACIOX</name>
<feature type="domain" description="EF-hand" evidence="1">
    <location>
        <begin position="1"/>
        <end position="29"/>
    </location>
</feature>